<dbReference type="PANTHER" id="PTHR21137:SF35">
    <property type="entry name" value="ODORANT RECEPTOR 19A-RELATED"/>
    <property type="match status" value="1"/>
</dbReference>
<evidence type="ECO:0008006" key="13">
    <source>
        <dbReference type="Google" id="ProtNLM"/>
    </source>
</evidence>
<evidence type="ECO:0000256" key="1">
    <source>
        <dbReference type="ARBA" id="ARBA00004651"/>
    </source>
</evidence>
<feature type="transmembrane region" description="Helical" evidence="10">
    <location>
        <begin position="40"/>
        <end position="65"/>
    </location>
</feature>
<evidence type="ECO:0000313" key="12">
    <source>
        <dbReference type="Proteomes" id="UP000002358"/>
    </source>
</evidence>
<keyword evidence="4 10" id="KW-0812">Transmembrane</keyword>
<dbReference type="AlphaFoldDB" id="A0A7M7QY89"/>
<evidence type="ECO:0000256" key="5">
    <source>
        <dbReference type="ARBA" id="ARBA00022725"/>
    </source>
</evidence>
<reference evidence="11" key="1">
    <citation type="submission" date="2021-01" db="UniProtKB">
        <authorList>
            <consortium name="EnsemblMetazoa"/>
        </authorList>
    </citation>
    <scope>IDENTIFICATION</scope>
</reference>
<dbReference type="GO" id="GO:0005886">
    <property type="term" value="C:plasma membrane"/>
    <property type="evidence" value="ECO:0007669"/>
    <property type="project" value="UniProtKB-SubCell"/>
</dbReference>
<dbReference type="KEGG" id="nvi:116738606"/>
<feature type="transmembrane region" description="Helical" evidence="10">
    <location>
        <begin position="215"/>
        <end position="235"/>
    </location>
</feature>
<keyword evidence="7 10" id="KW-0472">Membrane</keyword>
<dbReference type="PANTHER" id="PTHR21137">
    <property type="entry name" value="ODORANT RECEPTOR"/>
    <property type="match status" value="1"/>
</dbReference>
<feature type="transmembrane region" description="Helical" evidence="10">
    <location>
        <begin position="183"/>
        <end position="203"/>
    </location>
</feature>
<dbReference type="OrthoDB" id="6617147at2759"/>
<dbReference type="InterPro" id="IPR004117">
    <property type="entry name" value="7tm6_olfct_rcpt"/>
</dbReference>
<comment type="subcellular location">
    <subcellularLocation>
        <location evidence="1">Cell membrane</location>
        <topology evidence="1">Multi-pass membrane protein</topology>
    </subcellularLocation>
</comment>
<dbReference type="Proteomes" id="UP000002358">
    <property type="component" value="Chromosome 5"/>
</dbReference>
<evidence type="ECO:0000313" key="11">
    <source>
        <dbReference type="EnsemblMetazoa" id="XP_032456565"/>
    </source>
</evidence>
<sequence length="320" mass="36805">MRCITFLSAALRKLMIQITNDWRSPHGPIELEIMEENARFSRLVSATCIFLADATFAAQFIIAVLRIDAQNRLQANGTDIDRPLYMRASFPYDSQISPNYELTLAGQLFSNFFAATTYTSIDSLFIVLMLHLCGQLSVLRLKFPGLKGCSGNEFAEKIAYIHRRHDQLTVCANTIEEVFNKTFLLQIITSSFVLCMLGYQIMTITNGNNIPFMELVFMIYYVICFLFITFTYCYMAEKLREKSVDISDAAYQCDWYDLTPQQSKQLIIIMLRARRPLQVTAGKFVAFSLSLYCSVRIFCLFLFASNFISIKLLDSFPFRY</sequence>
<dbReference type="FunCoup" id="A0A7M7QY89">
    <property type="interactions" value="108"/>
</dbReference>
<name>A0A7M7QY89_NASVI</name>
<evidence type="ECO:0000256" key="8">
    <source>
        <dbReference type="ARBA" id="ARBA00023170"/>
    </source>
</evidence>
<keyword evidence="9" id="KW-0807">Transducer</keyword>
<keyword evidence="5" id="KW-0552">Olfaction</keyword>
<evidence type="ECO:0000256" key="3">
    <source>
        <dbReference type="ARBA" id="ARBA00022606"/>
    </source>
</evidence>
<dbReference type="GO" id="GO:0004984">
    <property type="term" value="F:olfactory receptor activity"/>
    <property type="evidence" value="ECO:0007669"/>
    <property type="project" value="InterPro"/>
</dbReference>
<dbReference type="Pfam" id="PF02949">
    <property type="entry name" value="7tm_6"/>
    <property type="match status" value="1"/>
</dbReference>
<dbReference type="SMR" id="A0A7M7QY89"/>
<protein>
    <recommendedName>
        <fullName evidence="13">Odorant receptor</fullName>
    </recommendedName>
</protein>
<feature type="transmembrane region" description="Helical" evidence="10">
    <location>
        <begin position="284"/>
        <end position="310"/>
    </location>
</feature>
<accession>A0A7M7QY89</accession>
<keyword evidence="2" id="KW-1003">Cell membrane</keyword>
<evidence type="ECO:0000256" key="7">
    <source>
        <dbReference type="ARBA" id="ARBA00023136"/>
    </source>
</evidence>
<evidence type="ECO:0000256" key="2">
    <source>
        <dbReference type="ARBA" id="ARBA00022475"/>
    </source>
</evidence>
<organism evidence="11 12">
    <name type="scientific">Nasonia vitripennis</name>
    <name type="common">Parasitic wasp</name>
    <dbReference type="NCBI Taxonomy" id="7425"/>
    <lineage>
        <taxon>Eukaryota</taxon>
        <taxon>Metazoa</taxon>
        <taxon>Ecdysozoa</taxon>
        <taxon>Arthropoda</taxon>
        <taxon>Hexapoda</taxon>
        <taxon>Insecta</taxon>
        <taxon>Pterygota</taxon>
        <taxon>Neoptera</taxon>
        <taxon>Endopterygota</taxon>
        <taxon>Hymenoptera</taxon>
        <taxon>Apocrita</taxon>
        <taxon>Proctotrupomorpha</taxon>
        <taxon>Chalcidoidea</taxon>
        <taxon>Pteromalidae</taxon>
        <taxon>Pteromalinae</taxon>
        <taxon>Nasonia</taxon>
    </lineage>
</organism>
<evidence type="ECO:0000256" key="4">
    <source>
        <dbReference type="ARBA" id="ARBA00022692"/>
    </source>
</evidence>
<evidence type="ECO:0000256" key="6">
    <source>
        <dbReference type="ARBA" id="ARBA00022989"/>
    </source>
</evidence>
<dbReference type="GO" id="GO:0007165">
    <property type="term" value="P:signal transduction"/>
    <property type="evidence" value="ECO:0007669"/>
    <property type="project" value="UniProtKB-KW"/>
</dbReference>
<keyword evidence="3" id="KW-0716">Sensory transduction</keyword>
<evidence type="ECO:0000256" key="10">
    <source>
        <dbReference type="SAM" id="Phobius"/>
    </source>
</evidence>
<proteinExistence type="predicted"/>
<dbReference type="GeneID" id="116738606"/>
<dbReference type="GO" id="GO:0005549">
    <property type="term" value="F:odorant binding"/>
    <property type="evidence" value="ECO:0007669"/>
    <property type="project" value="InterPro"/>
</dbReference>
<evidence type="ECO:0000256" key="9">
    <source>
        <dbReference type="ARBA" id="ARBA00023224"/>
    </source>
</evidence>
<dbReference type="InParanoid" id="A0A7M7QY89"/>
<dbReference type="RefSeq" id="XP_032456565.1">
    <property type="nucleotide sequence ID" value="XM_032600674.1"/>
</dbReference>
<keyword evidence="8" id="KW-0675">Receptor</keyword>
<keyword evidence="12" id="KW-1185">Reference proteome</keyword>
<dbReference type="EnsemblMetazoa" id="XM_032600674">
    <property type="protein sequence ID" value="XP_032456565"/>
    <property type="gene ID" value="LOC116738606"/>
</dbReference>
<keyword evidence="6 10" id="KW-1133">Transmembrane helix</keyword>